<dbReference type="PANTHER" id="PTHR45228:SF1">
    <property type="entry name" value="CYCLIC DI-GMP PHOSPHODIESTERASE TM_0186"/>
    <property type="match status" value="1"/>
</dbReference>
<feature type="domain" description="HD-GYP" evidence="1">
    <location>
        <begin position="1"/>
        <end position="73"/>
    </location>
</feature>
<organism evidence="2 3">
    <name type="scientific">Thermus tengchongensis</name>
    <dbReference type="NCBI Taxonomy" id="1214928"/>
    <lineage>
        <taxon>Bacteria</taxon>
        <taxon>Thermotogati</taxon>
        <taxon>Deinococcota</taxon>
        <taxon>Deinococci</taxon>
        <taxon>Thermales</taxon>
        <taxon>Thermaceae</taxon>
        <taxon>Thermus</taxon>
    </lineage>
</organism>
<sequence>MGYPRGLKGQEIPLAARIFAVVDVYDALTSDRPYRKAWPKEKALAYLQEQGGKQLDPEVVAAFLRLIQEASEP</sequence>
<dbReference type="EMBL" id="SJZF01000004">
    <property type="protein sequence ID" value="TFU27051.1"/>
    <property type="molecule type" value="Genomic_DNA"/>
</dbReference>
<comment type="caution">
    <text evidence="2">The sequence shown here is derived from an EMBL/GenBank/DDBJ whole genome shotgun (WGS) entry which is preliminary data.</text>
</comment>
<proteinExistence type="predicted"/>
<evidence type="ECO:0000313" key="2">
    <source>
        <dbReference type="EMBL" id="TFU27051.1"/>
    </source>
</evidence>
<dbReference type="InterPro" id="IPR037522">
    <property type="entry name" value="HD_GYP_dom"/>
</dbReference>
<dbReference type="PROSITE" id="PS51832">
    <property type="entry name" value="HD_GYP"/>
    <property type="match status" value="1"/>
</dbReference>
<dbReference type="Gene3D" id="1.10.3210.10">
    <property type="entry name" value="Hypothetical protein af1432"/>
    <property type="match status" value="1"/>
</dbReference>
<reference evidence="2 3" key="1">
    <citation type="submission" date="2019-03" db="EMBL/GenBank/DDBJ databases">
        <title>Thermus tengchongensis species for the arsenic transformation mechanism.</title>
        <authorList>
            <person name="Yuan G.C."/>
        </authorList>
    </citation>
    <scope>NUCLEOTIDE SEQUENCE [LARGE SCALE GENOMIC DNA]</scope>
    <source>
        <strain evidence="2 3">15W</strain>
    </source>
</reference>
<dbReference type="InterPro" id="IPR052020">
    <property type="entry name" value="Cyclic_di-GMP/3'3'-cGAMP_PDE"/>
</dbReference>
<evidence type="ECO:0000259" key="1">
    <source>
        <dbReference type="PROSITE" id="PS51832"/>
    </source>
</evidence>
<gene>
    <name evidence="2" type="ORF">E0687_03120</name>
</gene>
<dbReference type="CDD" id="cd00077">
    <property type="entry name" value="HDc"/>
    <property type="match status" value="1"/>
</dbReference>
<dbReference type="PANTHER" id="PTHR45228">
    <property type="entry name" value="CYCLIC DI-GMP PHOSPHODIESTERASE TM_0186-RELATED"/>
    <property type="match status" value="1"/>
</dbReference>
<name>A0A4Y9FD81_9DEIN</name>
<dbReference type="SUPFAM" id="SSF109604">
    <property type="entry name" value="HD-domain/PDEase-like"/>
    <property type="match status" value="1"/>
</dbReference>
<dbReference type="AlphaFoldDB" id="A0A4Y9FD81"/>
<evidence type="ECO:0000313" key="3">
    <source>
        <dbReference type="Proteomes" id="UP000297668"/>
    </source>
</evidence>
<dbReference type="Proteomes" id="UP000297668">
    <property type="component" value="Unassembled WGS sequence"/>
</dbReference>
<protein>
    <recommendedName>
        <fullName evidence="1">HD-GYP domain-containing protein</fullName>
    </recommendedName>
</protein>
<dbReference type="Pfam" id="PF13487">
    <property type="entry name" value="HD_5"/>
    <property type="match status" value="1"/>
</dbReference>
<dbReference type="InterPro" id="IPR003607">
    <property type="entry name" value="HD/PDEase_dom"/>
</dbReference>
<accession>A0A4Y9FD81</accession>